<evidence type="ECO:0000256" key="1">
    <source>
        <dbReference type="SAM" id="MobiDB-lite"/>
    </source>
</evidence>
<feature type="compositionally biased region" description="Basic and acidic residues" evidence="1">
    <location>
        <begin position="82"/>
        <end position="99"/>
    </location>
</feature>
<evidence type="ECO:0000313" key="2">
    <source>
        <dbReference type="EMBL" id="APW63511.1"/>
    </source>
</evidence>
<gene>
    <name evidence="2" type="ORF">BSF38_05083</name>
</gene>
<dbReference type="STRING" id="1387353.BSF38_05083"/>
<evidence type="ECO:0000313" key="3">
    <source>
        <dbReference type="Proteomes" id="UP000186309"/>
    </source>
</evidence>
<accession>A0A1U7CX66</accession>
<name>A0A1U7CX66_9BACT</name>
<feature type="region of interest" description="Disordered" evidence="1">
    <location>
        <begin position="78"/>
        <end position="109"/>
    </location>
</feature>
<organism evidence="2 3">
    <name type="scientific">Paludisphaera borealis</name>
    <dbReference type="NCBI Taxonomy" id="1387353"/>
    <lineage>
        <taxon>Bacteria</taxon>
        <taxon>Pseudomonadati</taxon>
        <taxon>Planctomycetota</taxon>
        <taxon>Planctomycetia</taxon>
        <taxon>Isosphaerales</taxon>
        <taxon>Isosphaeraceae</taxon>
        <taxon>Paludisphaera</taxon>
    </lineage>
</organism>
<dbReference type="AlphaFoldDB" id="A0A1U7CX66"/>
<dbReference type="EMBL" id="CP019082">
    <property type="protein sequence ID" value="APW63511.1"/>
    <property type="molecule type" value="Genomic_DNA"/>
</dbReference>
<protein>
    <submittedName>
        <fullName evidence="2">Uncharacterized protein</fullName>
    </submittedName>
</protein>
<dbReference type="KEGG" id="pbor:BSF38_05083"/>
<proteinExistence type="predicted"/>
<dbReference type="RefSeq" id="WP_076349846.1">
    <property type="nucleotide sequence ID" value="NZ_CP019082.1"/>
</dbReference>
<reference evidence="3" key="1">
    <citation type="submission" date="2016-12" db="EMBL/GenBank/DDBJ databases">
        <title>Comparative genomics of four Isosphaeraceae planctomycetes: a common pool of plasmids and glycoside hydrolase genes.</title>
        <authorList>
            <person name="Ivanova A."/>
        </authorList>
    </citation>
    <scope>NUCLEOTIDE SEQUENCE [LARGE SCALE GENOMIC DNA]</scope>
    <source>
        <strain evidence="3">PX4</strain>
    </source>
</reference>
<sequence>MSGKQNELVFAYPDLMDHYCTKGDPPCPDRDPSPGFYDGPTPRDAAIQCRKCRWAAHCFSNDGFGGSDLDVEAVDDDCEAEQPERGDWVIDRDEYERGEGGAPGWDGRELGLEDFEDEIQEHHDWVNETYNDYGPRWVWDDLEMERMGTFSVDDVDELLDSMGS</sequence>
<dbReference type="Proteomes" id="UP000186309">
    <property type="component" value="Chromosome"/>
</dbReference>
<keyword evidence="3" id="KW-1185">Reference proteome</keyword>